<accession>A0A843TU75</accession>
<dbReference type="InterPro" id="IPR029066">
    <property type="entry name" value="PLP-binding_barrel"/>
</dbReference>
<evidence type="ECO:0000256" key="2">
    <source>
        <dbReference type="SAM" id="MobiDB-lite"/>
    </source>
</evidence>
<keyword evidence="4" id="KW-1185">Reference proteome</keyword>
<organism evidence="3 4">
    <name type="scientific">Colocasia esculenta</name>
    <name type="common">Wild taro</name>
    <name type="synonym">Arum esculentum</name>
    <dbReference type="NCBI Taxonomy" id="4460"/>
    <lineage>
        <taxon>Eukaryota</taxon>
        <taxon>Viridiplantae</taxon>
        <taxon>Streptophyta</taxon>
        <taxon>Embryophyta</taxon>
        <taxon>Tracheophyta</taxon>
        <taxon>Spermatophyta</taxon>
        <taxon>Magnoliopsida</taxon>
        <taxon>Liliopsida</taxon>
        <taxon>Araceae</taxon>
        <taxon>Aroideae</taxon>
        <taxon>Colocasieae</taxon>
        <taxon>Colocasia</taxon>
    </lineage>
</organism>
<reference evidence="3" key="1">
    <citation type="submission" date="2017-07" db="EMBL/GenBank/DDBJ databases">
        <title>Taro Niue Genome Assembly and Annotation.</title>
        <authorList>
            <person name="Atibalentja N."/>
            <person name="Keating K."/>
            <person name="Fields C.J."/>
        </authorList>
    </citation>
    <scope>NUCLEOTIDE SEQUENCE</scope>
    <source>
        <strain evidence="3">Niue_2</strain>
        <tissue evidence="3">Leaf</tissue>
    </source>
</reference>
<evidence type="ECO:0000256" key="1">
    <source>
        <dbReference type="ARBA" id="ARBA00022898"/>
    </source>
</evidence>
<dbReference type="SUPFAM" id="SSF51419">
    <property type="entry name" value="PLP-binding barrel"/>
    <property type="match status" value="1"/>
</dbReference>
<dbReference type="GO" id="GO:0030170">
    <property type="term" value="F:pyridoxal phosphate binding"/>
    <property type="evidence" value="ECO:0007669"/>
    <property type="project" value="InterPro"/>
</dbReference>
<comment type="caution">
    <text evidence="3">The sequence shown here is derived from an EMBL/GenBank/DDBJ whole genome shotgun (WGS) entry which is preliminary data.</text>
</comment>
<evidence type="ECO:0000313" key="3">
    <source>
        <dbReference type="EMBL" id="MQL75098.1"/>
    </source>
</evidence>
<dbReference type="Proteomes" id="UP000652761">
    <property type="component" value="Unassembled WGS sequence"/>
</dbReference>
<feature type="region of interest" description="Disordered" evidence="2">
    <location>
        <begin position="231"/>
        <end position="286"/>
    </location>
</feature>
<dbReference type="AlphaFoldDB" id="A0A843TU75"/>
<sequence>MAATPAAEGLAVSALRSVLLRVQQAAEKSGRPAERVRVVAVSKTKPVSLTQHVYDAGHRCFGENYVQEIIEKAPQEIERGGWTSHRVSLLRPNGDDIRAPTEPCHHQCESPGVLSDFFLEEAAKGEPHRAVGPTVGPGGMSHWGCAVVPVGCPIGRGVLVGLPRCPGGVSQSRWDSPPVCATRWGFPPVRGPWWRPPLVCKVLVGPLLCAEPRWGFPPGCGTGGTSHWMRSPCGSPTGHGMHTDESGRVAGSAPADPDPESGQTRPESGGVGLSRPESGRQGPTRLRVGRLGAESADSAIHVPRCLTLSCREGFGHRSSGGTLDTMR</sequence>
<dbReference type="Gene3D" id="3.20.20.10">
    <property type="entry name" value="Alanine racemase"/>
    <property type="match status" value="1"/>
</dbReference>
<proteinExistence type="predicted"/>
<dbReference type="OrthoDB" id="10264196at2759"/>
<keyword evidence="1" id="KW-0663">Pyridoxal phosphate</keyword>
<dbReference type="PANTHER" id="PTHR10146">
    <property type="entry name" value="PROLINE SYNTHETASE CO-TRANSCRIBED BACTERIAL HOMOLOG PROTEIN"/>
    <property type="match status" value="1"/>
</dbReference>
<name>A0A843TU75_COLES</name>
<gene>
    <name evidence="3" type="ORF">Taro_007476</name>
</gene>
<dbReference type="InterPro" id="IPR011078">
    <property type="entry name" value="PyrdxlP_homeostasis"/>
</dbReference>
<evidence type="ECO:0000313" key="4">
    <source>
        <dbReference type="Proteomes" id="UP000652761"/>
    </source>
</evidence>
<dbReference type="PANTHER" id="PTHR10146:SF14">
    <property type="entry name" value="PYRIDOXAL PHOSPHATE HOMEOSTASIS PROTEIN"/>
    <property type="match status" value="1"/>
</dbReference>
<protein>
    <recommendedName>
        <fullName evidence="5">Pyridoxal phosphate homeostasis protein</fullName>
    </recommendedName>
</protein>
<dbReference type="EMBL" id="NMUH01000235">
    <property type="protein sequence ID" value="MQL75098.1"/>
    <property type="molecule type" value="Genomic_DNA"/>
</dbReference>
<evidence type="ECO:0008006" key="5">
    <source>
        <dbReference type="Google" id="ProtNLM"/>
    </source>
</evidence>